<reference evidence="2" key="2">
    <citation type="submission" date="2025-05" db="UniProtKB">
        <authorList>
            <consortium name="EnsemblMetazoa"/>
        </authorList>
    </citation>
    <scope>IDENTIFICATION</scope>
    <source>
        <strain evidence="2">Foshan</strain>
    </source>
</reference>
<evidence type="ECO:0000256" key="1">
    <source>
        <dbReference type="SAM" id="SignalP"/>
    </source>
</evidence>
<accession>A0ABM2A2P9</accession>
<sequence length="215" mass="24316">MKLQIILFCAFVGATLAFEKEEKKLKSVPLHIPMPSLEHIPVPFVKLNLVKGGEVIKHVPQEVIEEVPVEHHVNVNKPVEVIKPVPVTKEVIVERPVEVIKEIPIEKVIIDKVEVPYEVVKHVEKVKHIPIEKHVEVIKQVEVIKPVPYKKYVFNKVPSTINYQIPEYVKVPYSISTQPEGSIAAIYEESEGKKDKKGWGLPSPIGFVRGLISSK</sequence>
<gene>
    <name evidence="2" type="primary">109424487</name>
</gene>
<feature type="chain" id="PRO_5046137119" evidence="1">
    <location>
        <begin position="18"/>
        <end position="215"/>
    </location>
</feature>
<protein>
    <submittedName>
        <fullName evidence="2">Uncharacterized protein</fullName>
    </submittedName>
</protein>
<reference evidence="3" key="1">
    <citation type="journal article" date="2015" name="Proc. Natl. Acad. Sci. U.S.A.">
        <title>Genome sequence of the Asian Tiger mosquito, Aedes albopictus, reveals insights into its biology, genetics, and evolution.</title>
        <authorList>
            <person name="Chen X.G."/>
            <person name="Jiang X."/>
            <person name="Gu J."/>
            <person name="Xu M."/>
            <person name="Wu Y."/>
            <person name="Deng Y."/>
            <person name="Zhang C."/>
            <person name="Bonizzoni M."/>
            <person name="Dermauw W."/>
            <person name="Vontas J."/>
            <person name="Armbruster P."/>
            <person name="Huang X."/>
            <person name="Yang Y."/>
            <person name="Zhang H."/>
            <person name="He W."/>
            <person name="Peng H."/>
            <person name="Liu Y."/>
            <person name="Wu K."/>
            <person name="Chen J."/>
            <person name="Lirakis M."/>
            <person name="Topalis P."/>
            <person name="Van Leeuwen T."/>
            <person name="Hall A.B."/>
            <person name="Jiang X."/>
            <person name="Thorpe C."/>
            <person name="Mueller R.L."/>
            <person name="Sun C."/>
            <person name="Waterhouse R.M."/>
            <person name="Yan G."/>
            <person name="Tu Z.J."/>
            <person name="Fang X."/>
            <person name="James A.A."/>
        </authorList>
    </citation>
    <scope>NUCLEOTIDE SEQUENCE [LARGE SCALE GENOMIC DNA]</scope>
    <source>
        <strain evidence="3">Foshan</strain>
    </source>
</reference>
<evidence type="ECO:0000313" key="2">
    <source>
        <dbReference type="EnsemblMetazoa" id="AALFPA23_023881.P35594"/>
    </source>
</evidence>
<keyword evidence="3" id="KW-1185">Reference proteome</keyword>
<keyword evidence="1" id="KW-0732">Signal</keyword>
<dbReference type="Proteomes" id="UP000069940">
    <property type="component" value="Unassembled WGS sequence"/>
</dbReference>
<feature type="signal peptide" evidence="1">
    <location>
        <begin position="1"/>
        <end position="17"/>
    </location>
</feature>
<dbReference type="EnsemblMetazoa" id="AALFPA23_023881.R35594">
    <property type="protein sequence ID" value="AALFPA23_023881.P35594"/>
    <property type="gene ID" value="AALFPA23_023881"/>
</dbReference>
<organism evidence="2 3">
    <name type="scientific">Aedes albopictus</name>
    <name type="common">Asian tiger mosquito</name>
    <name type="synonym">Stegomyia albopicta</name>
    <dbReference type="NCBI Taxonomy" id="7160"/>
    <lineage>
        <taxon>Eukaryota</taxon>
        <taxon>Metazoa</taxon>
        <taxon>Ecdysozoa</taxon>
        <taxon>Arthropoda</taxon>
        <taxon>Hexapoda</taxon>
        <taxon>Insecta</taxon>
        <taxon>Pterygota</taxon>
        <taxon>Neoptera</taxon>
        <taxon>Endopterygota</taxon>
        <taxon>Diptera</taxon>
        <taxon>Nematocera</taxon>
        <taxon>Culicoidea</taxon>
        <taxon>Culicidae</taxon>
        <taxon>Culicinae</taxon>
        <taxon>Aedini</taxon>
        <taxon>Aedes</taxon>
        <taxon>Stegomyia</taxon>
    </lineage>
</organism>
<proteinExistence type="predicted"/>
<name>A0ABM2A2P9_AEDAL</name>
<evidence type="ECO:0000313" key="3">
    <source>
        <dbReference type="Proteomes" id="UP000069940"/>
    </source>
</evidence>